<protein>
    <submittedName>
        <fullName evidence="2">Uncharacterized protein</fullName>
    </submittedName>
</protein>
<dbReference type="EMBL" id="FOHA01000006">
    <property type="protein sequence ID" value="SER78416.1"/>
    <property type="molecule type" value="Genomic_DNA"/>
</dbReference>
<evidence type="ECO:0000313" key="2">
    <source>
        <dbReference type="EMBL" id="SER78416.1"/>
    </source>
</evidence>
<dbReference type="STRING" id="142588.SAMN04488559_1069"/>
<reference evidence="2 3" key="1">
    <citation type="submission" date="2016-10" db="EMBL/GenBank/DDBJ databases">
        <authorList>
            <person name="de Groot N.N."/>
        </authorList>
    </citation>
    <scope>NUCLEOTIDE SEQUENCE [LARGE SCALE GENOMIC DNA]</scope>
    <source>
        <strain evidence="2 3">DSM 13760</strain>
    </source>
</reference>
<sequence>MKITRKTGFAGKLAKVKVKIDNQVIAINNNETQQFEAQNKIVTFKASQAYFGSPKIQVEDPKEIEITSNPIASWLLIISFFLAFISILTNALIFSLISFVFVASFIIYSTKNWFKLEIK</sequence>
<gene>
    <name evidence="2" type="ORF">SAMN04488559_1069</name>
</gene>
<organism evidence="2 3">
    <name type="scientific">Isobaculum melis</name>
    <dbReference type="NCBI Taxonomy" id="142588"/>
    <lineage>
        <taxon>Bacteria</taxon>
        <taxon>Bacillati</taxon>
        <taxon>Bacillota</taxon>
        <taxon>Bacilli</taxon>
        <taxon>Lactobacillales</taxon>
        <taxon>Carnobacteriaceae</taxon>
        <taxon>Isobaculum</taxon>
    </lineage>
</organism>
<proteinExistence type="predicted"/>
<keyword evidence="1" id="KW-1133">Transmembrane helix</keyword>
<dbReference type="RefSeq" id="WP_092651398.1">
    <property type="nucleotide sequence ID" value="NZ_FOHA01000006.1"/>
</dbReference>
<dbReference type="AlphaFoldDB" id="A0A1H9S038"/>
<feature type="transmembrane region" description="Helical" evidence="1">
    <location>
        <begin position="94"/>
        <end position="114"/>
    </location>
</feature>
<evidence type="ECO:0000256" key="1">
    <source>
        <dbReference type="SAM" id="Phobius"/>
    </source>
</evidence>
<keyword evidence="1" id="KW-0812">Transmembrane</keyword>
<evidence type="ECO:0000313" key="3">
    <source>
        <dbReference type="Proteomes" id="UP000198948"/>
    </source>
</evidence>
<name>A0A1H9S038_9LACT</name>
<feature type="transmembrane region" description="Helical" evidence="1">
    <location>
        <begin position="71"/>
        <end position="88"/>
    </location>
</feature>
<accession>A0A1H9S038</accession>
<keyword evidence="3" id="KW-1185">Reference proteome</keyword>
<dbReference type="Proteomes" id="UP000198948">
    <property type="component" value="Unassembled WGS sequence"/>
</dbReference>
<keyword evidence="1" id="KW-0472">Membrane</keyword>